<reference evidence="2" key="1">
    <citation type="submission" date="2022-09" db="EMBL/GenBank/DDBJ databases">
        <title>Intensive care unit water sources are persistently colonized with multi-drug resistant bacteria and are the site of extensive horizontal gene transfer of antibiotic resistance genes.</title>
        <authorList>
            <person name="Diorio-Toth L."/>
        </authorList>
    </citation>
    <scope>NUCLEOTIDE SEQUENCE</scope>
    <source>
        <strain evidence="2">GD03659</strain>
    </source>
</reference>
<proteinExistence type="predicted"/>
<gene>
    <name evidence="2" type="ORF">N5J77_17985</name>
</gene>
<evidence type="ECO:0000313" key="2">
    <source>
        <dbReference type="EMBL" id="MDH2133024.1"/>
    </source>
</evidence>
<organism evidence="2 3">
    <name type="scientific">Sphingobium yanoikuyae</name>
    <name type="common">Sphingomonas yanoikuyae</name>
    <dbReference type="NCBI Taxonomy" id="13690"/>
    <lineage>
        <taxon>Bacteria</taxon>
        <taxon>Pseudomonadati</taxon>
        <taxon>Pseudomonadota</taxon>
        <taxon>Alphaproteobacteria</taxon>
        <taxon>Sphingomonadales</taxon>
        <taxon>Sphingomonadaceae</taxon>
        <taxon>Sphingobium</taxon>
    </lineage>
</organism>
<evidence type="ECO:0000313" key="3">
    <source>
        <dbReference type="Proteomes" id="UP001162318"/>
    </source>
</evidence>
<accession>A0AA42X054</accession>
<sequence length="250" mass="28242">MRFRVVPTAVLIALTPGCSDPKPPQETTVNKQAAESPRKNPDETITTDSGRTYIVNRYPIAEGKELPMNSDLKMVDESIARYAIEPCLLSSDTKFAATICDVFVQPDADGSLIGYAFVYKNPKGVFFSTATQINLKKEKDAKACFIGGPIYDEKSDYQHQMIADPTSDFQGRYMYYRFKNGAGDDLVAPYEPDKDTALPDDASMGVWYLKKDGNKLRIQQERWNYCYKSPDINVDEVFYRVANLRLKTHP</sequence>
<comment type="caution">
    <text evidence="2">The sequence shown here is derived from an EMBL/GenBank/DDBJ whole genome shotgun (WGS) entry which is preliminary data.</text>
</comment>
<evidence type="ECO:0000256" key="1">
    <source>
        <dbReference type="SAM" id="MobiDB-lite"/>
    </source>
</evidence>
<dbReference type="RefSeq" id="WP_279731381.1">
    <property type="nucleotide sequence ID" value="NZ_JAOCKX010000028.1"/>
</dbReference>
<dbReference type="Proteomes" id="UP001162318">
    <property type="component" value="Unassembled WGS sequence"/>
</dbReference>
<name>A0AA42X054_SPHYA</name>
<dbReference type="AlphaFoldDB" id="A0AA42X054"/>
<dbReference type="EMBL" id="JAOCKX010000028">
    <property type="protein sequence ID" value="MDH2133024.1"/>
    <property type="molecule type" value="Genomic_DNA"/>
</dbReference>
<protein>
    <submittedName>
        <fullName evidence="2">Uncharacterized protein</fullName>
    </submittedName>
</protein>
<feature type="region of interest" description="Disordered" evidence="1">
    <location>
        <begin position="17"/>
        <end position="47"/>
    </location>
</feature>